<evidence type="ECO:0000256" key="1">
    <source>
        <dbReference type="ARBA" id="ARBA00022448"/>
    </source>
</evidence>
<organism evidence="6 7">
    <name type="scientific">Lederbergia citri</name>
    <dbReference type="NCBI Taxonomy" id="2833580"/>
    <lineage>
        <taxon>Bacteria</taxon>
        <taxon>Bacillati</taxon>
        <taxon>Bacillota</taxon>
        <taxon>Bacilli</taxon>
        <taxon>Bacillales</taxon>
        <taxon>Bacillaceae</taxon>
        <taxon>Lederbergia</taxon>
    </lineage>
</organism>
<accession>A0A942YGU8</accession>
<feature type="domain" description="ABC transporter" evidence="5">
    <location>
        <begin position="2"/>
        <end position="239"/>
    </location>
</feature>
<dbReference type="Gene3D" id="3.40.50.300">
    <property type="entry name" value="P-loop containing nucleotide triphosphate hydrolases"/>
    <property type="match status" value="1"/>
</dbReference>
<dbReference type="GO" id="GO:0005524">
    <property type="term" value="F:ATP binding"/>
    <property type="evidence" value="ECO:0007669"/>
    <property type="project" value="UniProtKB-KW"/>
</dbReference>
<keyword evidence="4" id="KW-1278">Translocase</keyword>
<dbReference type="EMBL" id="JAGYPG010000002">
    <property type="protein sequence ID" value="MBS4195887.1"/>
    <property type="molecule type" value="Genomic_DNA"/>
</dbReference>
<dbReference type="GO" id="GO:0016887">
    <property type="term" value="F:ATP hydrolysis activity"/>
    <property type="evidence" value="ECO:0007669"/>
    <property type="project" value="InterPro"/>
</dbReference>
<dbReference type="PANTHER" id="PTHR42794">
    <property type="entry name" value="HEMIN IMPORT ATP-BINDING PROTEIN HMUV"/>
    <property type="match status" value="1"/>
</dbReference>
<dbReference type="SUPFAM" id="SSF52540">
    <property type="entry name" value="P-loop containing nucleoside triphosphate hydrolases"/>
    <property type="match status" value="1"/>
</dbReference>
<keyword evidence="3 6" id="KW-0067">ATP-binding</keyword>
<proteinExistence type="predicted"/>
<evidence type="ECO:0000313" key="6">
    <source>
        <dbReference type="EMBL" id="MBS4195887.1"/>
    </source>
</evidence>
<dbReference type="PANTHER" id="PTHR42794:SF1">
    <property type="entry name" value="HEMIN IMPORT ATP-BINDING PROTEIN HMUV"/>
    <property type="match status" value="1"/>
</dbReference>
<protein>
    <submittedName>
        <fullName evidence="6">ATP-binding cassette domain-containing protein</fullName>
    </submittedName>
</protein>
<evidence type="ECO:0000313" key="7">
    <source>
        <dbReference type="Proteomes" id="UP000681414"/>
    </source>
</evidence>
<dbReference type="AlphaFoldDB" id="A0A942YGU8"/>
<dbReference type="InterPro" id="IPR017871">
    <property type="entry name" value="ABC_transporter-like_CS"/>
</dbReference>
<dbReference type="CDD" id="cd03214">
    <property type="entry name" value="ABC_Iron-Siderophores_B12_Hemin"/>
    <property type="match status" value="1"/>
</dbReference>
<evidence type="ECO:0000256" key="2">
    <source>
        <dbReference type="ARBA" id="ARBA00022741"/>
    </source>
</evidence>
<dbReference type="Pfam" id="PF00005">
    <property type="entry name" value="ABC_tran"/>
    <property type="match status" value="1"/>
</dbReference>
<dbReference type="PROSITE" id="PS50893">
    <property type="entry name" value="ABC_TRANSPORTER_2"/>
    <property type="match status" value="1"/>
</dbReference>
<keyword evidence="7" id="KW-1185">Reference proteome</keyword>
<sequence length="424" mass="47057">MLQVSGLYGGYPGFSVLKDVSFSVETGELFGILGPNGSGKTTLLKMISGLLTPNQGEIFINGQDLRNYSTKELAKITAVLPQVASEVFAYTVRETVSLGRYAHQRGWLGRTDAHDEKIINEAMALTGVEIFQDKLLHELSGGERQRVFLAQALAQQPKILLLDEPTNHLDLSFQKDLLDLLKKWTREHDLTVVSIFHDLNLASLYCDRLLLLNEGQISAIGNTGDVLQRERIREVYETNIDIQPHPKVPKPQMILRPDEDKVKPLKINESIFKKTKDYAELTTPIPLKVMATSTVGARIGWCERFIMYFSDEPFGKDEAIVMPAKSSEMMRHGTYQDIFIIASTGRQDDGINLWFFVNGIISDEAFLQGIVAASEERALVAGRSSGGGIVIASVQKGESITGELLAEYIRKGFREIAGVLLNGQ</sequence>
<dbReference type="SMART" id="SM00382">
    <property type="entry name" value="AAA"/>
    <property type="match status" value="1"/>
</dbReference>
<gene>
    <name evidence="6" type="ORF">KHA97_12535</name>
</gene>
<evidence type="ECO:0000259" key="5">
    <source>
        <dbReference type="PROSITE" id="PS50893"/>
    </source>
</evidence>
<evidence type="ECO:0000256" key="4">
    <source>
        <dbReference type="ARBA" id="ARBA00022967"/>
    </source>
</evidence>
<dbReference type="InterPro" id="IPR003593">
    <property type="entry name" value="AAA+_ATPase"/>
</dbReference>
<dbReference type="InterPro" id="IPR027417">
    <property type="entry name" value="P-loop_NTPase"/>
</dbReference>
<comment type="caution">
    <text evidence="6">The sequence shown here is derived from an EMBL/GenBank/DDBJ whole genome shotgun (WGS) entry which is preliminary data.</text>
</comment>
<dbReference type="FunFam" id="3.40.50.300:FF:000134">
    <property type="entry name" value="Iron-enterobactin ABC transporter ATP-binding protein"/>
    <property type="match status" value="1"/>
</dbReference>
<keyword evidence="2" id="KW-0547">Nucleotide-binding</keyword>
<reference evidence="6 7" key="1">
    <citation type="submission" date="2021-05" db="EMBL/GenBank/DDBJ databases">
        <title>Novel Bacillus species.</title>
        <authorList>
            <person name="Liu G."/>
        </authorList>
    </citation>
    <scope>NUCLEOTIDE SEQUENCE [LARGE SCALE GENOMIC DNA]</scope>
    <source>
        <strain evidence="7">FJAT-49780</strain>
    </source>
</reference>
<keyword evidence="1" id="KW-0813">Transport</keyword>
<dbReference type="Proteomes" id="UP000681414">
    <property type="component" value="Unassembled WGS sequence"/>
</dbReference>
<dbReference type="PROSITE" id="PS00211">
    <property type="entry name" value="ABC_TRANSPORTER_1"/>
    <property type="match status" value="1"/>
</dbReference>
<name>A0A942YGU8_9BACI</name>
<evidence type="ECO:0000256" key="3">
    <source>
        <dbReference type="ARBA" id="ARBA00022840"/>
    </source>
</evidence>
<dbReference type="InterPro" id="IPR003439">
    <property type="entry name" value="ABC_transporter-like_ATP-bd"/>
</dbReference>